<dbReference type="SUPFAM" id="SSF81606">
    <property type="entry name" value="PP2C-like"/>
    <property type="match status" value="1"/>
</dbReference>
<dbReference type="AlphaFoldDB" id="Q22UQ1"/>
<evidence type="ECO:0000256" key="5">
    <source>
        <dbReference type="ARBA" id="ARBA00023136"/>
    </source>
</evidence>
<evidence type="ECO:0000313" key="9">
    <source>
        <dbReference type="EMBL" id="EAR88919.2"/>
    </source>
</evidence>
<dbReference type="InterPro" id="IPR015655">
    <property type="entry name" value="PP2C"/>
</dbReference>
<evidence type="ECO:0000256" key="4">
    <source>
        <dbReference type="ARBA" id="ARBA00022912"/>
    </source>
</evidence>
<feature type="region of interest" description="Disordered" evidence="7">
    <location>
        <begin position="680"/>
        <end position="700"/>
    </location>
</feature>
<dbReference type="HOGENOM" id="CLU_293656_0_0_1"/>
<dbReference type="Pfam" id="PF00481">
    <property type="entry name" value="PP2C"/>
    <property type="match status" value="1"/>
</dbReference>
<evidence type="ECO:0000256" key="2">
    <source>
        <dbReference type="ARBA" id="ARBA00022723"/>
    </source>
</evidence>
<feature type="region of interest" description="Disordered" evidence="7">
    <location>
        <begin position="266"/>
        <end position="293"/>
    </location>
</feature>
<feature type="region of interest" description="Disordered" evidence="7">
    <location>
        <begin position="48"/>
        <end position="67"/>
    </location>
</feature>
<feature type="compositionally biased region" description="Low complexity" evidence="7">
    <location>
        <begin position="514"/>
        <end position="532"/>
    </location>
</feature>
<dbReference type="PROSITE" id="PS51746">
    <property type="entry name" value="PPM_2"/>
    <property type="match status" value="1"/>
</dbReference>
<dbReference type="GO" id="GO:0004722">
    <property type="term" value="F:protein serine/threonine phosphatase activity"/>
    <property type="evidence" value="ECO:0007669"/>
    <property type="project" value="InterPro"/>
</dbReference>
<evidence type="ECO:0000256" key="3">
    <source>
        <dbReference type="ARBA" id="ARBA00022801"/>
    </source>
</evidence>
<dbReference type="OrthoDB" id="10264738at2759"/>
<evidence type="ECO:0000256" key="1">
    <source>
        <dbReference type="ARBA" id="ARBA00004170"/>
    </source>
</evidence>
<dbReference type="STRING" id="312017.Q22UQ1"/>
<dbReference type="SMART" id="SM00332">
    <property type="entry name" value="PP2Cc"/>
    <property type="match status" value="1"/>
</dbReference>
<feature type="region of interest" description="Disordered" evidence="7">
    <location>
        <begin position="494"/>
        <end position="595"/>
    </location>
</feature>
<dbReference type="EMBL" id="GG662828">
    <property type="protein sequence ID" value="EAR88919.2"/>
    <property type="molecule type" value="Genomic_DNA"/>
</dbReference>
<dbReference type="GO" id="GO:0046872">
    <property type="term" value="F:metal ion binding"/>
    <property type="evidence" value="ECO:0007669"/>
    <property type="project" value="UniProtKB-KW"/>
</dbReference>
<protein>
    <submittedName>
        <fullName evidence="9">Protein phosphatase 2c</fullName>
    </submittedName>
</protein>
<dbReference type="GO" id="GO:0016020">
    <property type="term" value="C:membrane"/>
    <property type="evidence" value="ECO:0007669"/>
    <property type="project" value="UniProtKB-SubCell"/>
</dbReference>
<feature type="domain" description="PPM-type phosphatase" evidence="8">
    <location>
        <begin position="739"/>
        <end position="1037"/>
    </location>
</feature>
<dbReference type="PROSITE" id="PS01032">
    <property type="entry name" value="PPM_1"/>
    <property type="match status" value="1"/>
</dbReference>
<feature type="region of interest" description="Disordered" evidence="7">
    <location>
        <begin position="310"/>
        <end position="393"/>
    </location>
</feature>
<dbReference type="CDD" id="cd00143">
    <property type="entry name" value="PP2Cc"/>
    <property type="match status" value="1"/>
</dbReference>
<evidence type="ECO:0000259" key="8">
    <source>
        <dbReference type="PROSITE" id="PS51746"/>
    </source>
</evidence>
<evidence type="ECO:0000313" key="10">
    <source>
        <dbReference type="Proteomes" id="UP000009168"/>
    </source>
</evidence>
<dbReference type="KEGG" id="tet:TTHERM_00550730"/>
<dbReference type="Proteomes" id="UP000009168">
    <property type="component" value="Unassembled WGS sequence"/>
</dbReference>
<reference evidence="10" key="1">
    <citation type="journal article" date="2006" name="PLoS Biol.">
        <title>Macronuclear genome sequence of the ciliate Tetrahymena thermophila, a model eukaryote.</title>
        <authorList>
            <person name="Eisen J.A."/>
            <person name="Coyne R.S."/>
            <person name="Wu M."/>
            <person name="Wu D."/>
            <person name="Thiagarajan M."/>
            <person name="Wortman J.R."/>
            <person name="Badger J.H."/>
            <person name="Ren Q."/>
            <person name="Amedeo P."/>
            <person name="Jones K.M."/>
            <person name="Tallon L.J."/>
            <person name="Delcher A.L."/>
            <person name="Salzberg S.L."/>
            <person name="Silva J.C."/>
            <person name="Haas B.J."/>
            <person name="Majoros W.H."/>
            <person name="Farzad M."/>
            <person name="Carlton J.M."/>
            <person name="Smith R.K. Jr."/>
            <person name="Garg J."/>
            <person name="Pearlman R.E."/>
            <person name="Karrer K.M."/>
            <person name="Sun L."/>
            <person name="Manning G."/>
            <person name="Elde N.C."/>
            <person name="Turkewitz A.P."/>
            <person name="Asai D.J."/>
            <person name="Wilkes D.E."/>
            <person name="Wang Y."/>
            <person name="Cai H."/>
            <person name="Collins K."/>
            <person name="Stewart B.A."/>
            <person name="Lee S.R."/>
            <person name="Wilamowska K."/>
            <person name="Weinberg Z."/>
            <person name="Ruzzo W.L."/>
            <person name="Wloga D."/>
            <person name="Gaertig J."/>
            <person name="Frankel J."/>
            <person name="Tsao C.-C."/>
            <person name="Gorovsky M.A."/>
            <person name="Keeling P.J."/>
            <person name="Waller R.F."/>
            <person name="Patron N.J."/>
            <person name="Cherry J.M."/>
            <person name="Stover N.A."/>
            <person name="Krieger C.J."/>
            <person name="del Toro C."/>
            <person name="Ryder H.F."/>
            <person name="Williamson S.C."/>
            <person name="Barbeau R.A."/>
            <person name="Hamilton E.P."/>
            <person name="Orias E."/>
        </authorList>
    </citation>
    <scope>NUCLEOTIDE SEQUENCE [LARGE SCALE GENOMIC DNA]</scope>
    <source>
        <strain evidence="10">SB210</strain>
    </source>
</reference>
<dbReference type="eggNOG" id="KOG0698">
    <property type="taxonomic scope" value="Eukaryota"/>
</dbReference>
<feature type="compositionally biased region" description="Polar residues" evidence="7">
    <location>
        <begin position="533"/>
        <end position="544"/>
    </location>
</feature>
<keyword evidence="10" id="KW-1185">Reference proteome</keyword>
<feature type="compositionally biased region" description="Polar residues" evidence="7">
    <location>
        <begin position="494"/>
        <end position="513"/>
    </location>
</feature>
<dbReference type="PANTHER" id="PTHR47992">
    <property type="entry name" value="PROTEIN PHOSPHATASE"/>
    <property type="match status" value="1"/>
</dbReference>
<keyword evidence="2" id="KW-0479">Metal-binding</keyword>
<organism evidence="9 10">
    <name type="scientific">Tetrahymena thermophila (strain SB210)</name>
    <dbReference type="NCBI Taxonomy" id="312017"/>
    <lineage>
        <taxon>Eukaryota</taxon>
        <taxon>Sar</taxon>
        <taxon>Alveolata</taxon>
        <taxon>Ciliophora</taxon>
        <taxon>Intramacronucleata</taxon>
        <taxon>Oligohymenophorea</taxon>
        <taxon>Hymenostomatida</taxon>
        <taxon>Tetrahymenina</taxon>
        <taxon>Tetrahymenidae</taxon>
        <taxon>Tetrahymena</taxon>
    </lineage>
</organism>
<comment type="subcellular location">
    <subcellularLocation>
        <location evidence="1">Membrane</location>
        <topology evidence="1">Peripheral membrane protein</topology>
    </subcellularLocation>
</comment>
<dbReference type="InterPro" id="IPR036457">
    <property type="entry name" value="PPM-type-like_dom_sf"/>
</dbReference>
<feature type="compositionally biased region" description="Low complexity" evidence="7">
    <location>
        <begin position="375"/>
        <end position="393"/>
    </location>
</feature>
<sequence>MNNYQVGPFQQNQNQIHSQDQQHLHADEKQELLMATQNQKESFIASEKLQQKKSKKNRSLSQLRNYRPAISINQNLKGDIRQKQDENARPQQMYNLNNNNKSFNGQINSHHQIDDTYQIQADSVQQQNQQLQQFSEELFSSNLSHRLKSQGKLIGLQRMRSQQTQKQIISAAQPNGQNNVYSQNQQQIQGSSFNSSNNSNMINQHNMALVNALQNGIMSSRLSNTQRNYHIQQIHNNSNNQHQQTNQNNVKSKNINNFYSFSLNNTNNNSFSDENTENIQSNNGSQNIQNVNNNINNTNQQIQVSNVNNYRQSASTSRNSQNNLNDKTHNQLSKQHSHYSSNGKHTSFNNSNNNNNSGDLNMFRRSMNRIYQKPQSSSQQQQSQGQQQQQNNSSRVLQVNKLFQNESFQIPEGQKKFFNNLSSSINIQQIEGMQFPKSARKVLLGSSQMTHFNGLKADQQAFLPPLIDQSNEKNHQEQNFVNNQLDEQAQSSFIPQNNTNTTDSENNVPFNHFSNSVSQPRSQSNSRSNLSNKVQTRSLSRQSMNNQSNLNKNNNDADKSVTNERQTNMNTSQNGLSFNSSQASSQMRKNSKKNSLNNIVKNIYNNTNIQKAEQPKVLSPTKNKSQNVFKIQSVENKSINQGVSALSNSNTNGVINNNQNPSNTFNQNVSSYYPILNSRKQSTSSIPQNDNTNQESAQNQTTGIQNIMDDSVEEYLEFNQIPNIDPSKTSQKSLGIITAYGANTHQGIVRNYNEDRVSIILNMAKPKDKPEDLVWPNVSFFAVYDGHGGSSCAEFLRDNLHYYIIRDENFPSNPKLAIQKGFEKIEDTYIEKADSGPFLDKSGSCAVVALFVEKTVYIANVGDSRAILSSNFGKNQQDLSEDHKPSLPSEEQRITSLGGHIYQSVIPIYGSVNGNNIQQIQDVIKGPHRAFPGRLAVSRTIGDAEAKLPKYGGIKGVISAEPEIQVFEIQDNHDFVFLGCDGIFDKMTSKEAIQCCWQITDQCKNQHEFVGRAIENTMRQSMMKKSYDNVTVVLVGLKNLEYYFQKHIK</sequence>
<accession>Q22UQ1</accession>
<proteinExistence type="inferred from homology"/>
<dbReference type="GeneID" id="7834457"/>
<feature type="compositionally biased region" description="Low complexity" evidence="7">
    <location>
        <begin position="545"/>
        <end position="554"/>
    </location>
</feature>
<name>Q22UQ1_TETTS</name>
<evidence type="ECO:0000256" key="7">
    <source>
        <dbReference type="SAM" id="MobiDB-lite"/>
    </source>
</evidence>
<feature type="compositionally biased region" description="Polar residues" evidence="7">
    <location>
        <begin position="563"/>
        <end position="588"/>
    </location>
</feature>
<keyword evidence="4 6" id="KW-0904">Protein phosphatase</keyword>
<keyword evidence="3 6" id="KW-0378">Hydrolase</keyword>
<comment type="similarity">
    <text evidence="6">Belongs to the PP2C family.</text>
</comment>
<keyword evidence="5" id="KW-0472">Membrane</keyword>
<evidence type="ECO:0000256" key="6">
    <source>
        <dbReference type="RuleBase" id="RU003465"/>
    </source>
</evidence>
<dbReference type="InterPro" id="IPR000222">
    <property type="entry name" value="PP2C_BS"/>
</dbReference>
<dbReference type="InParanoid" id="Q22UQ1"/>
<feature type="compositionally biased region" description="Polar residues" evidence="7">
    <location>
        <begin position="310"/>
        <end position="348"/>
    </location>
</feature>
<gene>
    <name evidence="9" type="ORF">TTHERM_00550730</name>
</gene>
<dbReference type="InterPro" id="IPR001932">
    <property type="entry name" value="PPM-type_phosphatase-like_dom"/>
</dbReference>
<dbReference type="Gene3D" id="3.60.40.10">
    <property type="entry name" value="PPM-type phosphatase domain"/>
    <property type="match status" value="1"/>
</dbReference>
<dbReference type="RefSeq" id="XP_001009164.2">
    <property type="nucleotide sequence ID" value="XM_001009164.2"/>
</dbReference>